<dbReference type="EMBL" id="BLXT01003903">
    <property type="protein sequence ID" value="GFO07639.1"/>
    <property type="molecule type" value="Genomic_DNA"/>
</dbReference>
<evidence type="ECO:0000313" key="1">
    <source>
        <dbReference type="EMBL" id="GFO07639.1"/>
    </source>
</evidence>
<name>A0AAV4AIU7_9GAST</name>
<gene>
    <name evidence="1" type="ORF">PoB_003414400</name>
</gene>
<proteinExistence type="predicted"/>
<comment type="caution">
    <text evidence="1">The sequence shown here is derived from an EMBL/GenBank/DDBJ whole genome shotgun (WGS) entry which is preliminary data.</text>
</comment>
<organism evidence="1 2">
    <name type="scientific">Plakobranchus ocellatus</name>
    <dbReference type="NCBI Taxonomy" id="259542"/>
    <lineage>
        <taxon>Eukaryota</taxon>
        <taxon>Metazoa</taxon>
        <taxon>Spiralia</taxon>
        <taxon>Lophotrochozoa</taxon>
        <taxon>Mollusca</taxon>
        <taxon>Gastropoda</taxon>
        <taxon>Heterobranchia</taxon>
        <taxon>Euthyneura</taxon>
        <taxon>Panpulmonata</taxon>
        <taxon>Sacoglossa</taxon>
        <taxon>Placobranchoidea</taxon>
        <taxon>Plakobranchidae</taxon>
        <taxon>Plakobranchus</taxon>
    </lineage>
</organism>
<dbReference type="AlphaFoldDB" id="A0AAV4AIU7"/>
<evidence type="ECO:0000313" key="2">
    <source>
        <dbReference type="Proteomes" id="UP000735302"/>
    </source>
</evidence>
<accession>A0AAV4AIU7</accession>
<sequence length="74" mass="8182">MRKKEMDRIRTRIICFCAIIHAVDSPSTFYETPPSTDTGAFIDNIKTSRLFGEEPHAVSGHHLVPEPAGVSDPS</sequence>
<protein>
    <submittedName>
        <fullName evidence="1">Uncharacterized protein</fullName>
    </submittedName>
</protein>
<dbReference type="Proteomes" id="UP000735302">
    <property type="component" value="Unassembled WGS sequence"/>
</dbReference>
<keyword evidence="2" id="KW-1185">Reference proteome</keyword>
<reference evidence="1 2" key="1">
    <citation type="journal article" date="2021" name="Elife">
        <title>Chloroplast acquisition without the gene transfer in kleptoplastic sea slugs, Plakobranchus ocellatus.</title>
        <authorList>
            <person name="Maeda T."/>
            <person name="Takahashi S."/>
            <person name="Yoshida T."/>
            <person name="Shimamura S."/>
            <person name="Takaki Y."/>
            <person name="Nagai Y."/>
            <person name="Toyoda A."/>
            <person name="Suzuki Y."/>
            <person name="Arimoto A."/>
            <person name="Ishii H."/>
            <person name="Satoh N."/>
            <person name="Nishiyama T."/>
            <person name="Hasebe M."/>
            <person name="Maruyama T."/>
            <person name="Minagawa J."/>
            <person name="Obokata J."/>
            <person name="Shigenobu S."/>
        </authorList>
    </citation>
    <scope>NUCLEOTIDE SEQUENCE [LARGE SCALE GENOMIC DNA]</scope>
</reference>